<evidence type="ECO:0000256" key="4">
    <source>
        <dbReference type="ARBA" id="ARBA00022553"/>
    </source>
</evidence>
<dbReference type="STRING" id="43265.A0A545VHQ8"/>
<dbReference type="SUPFAM" id="SSF50129">
    <property type="entry name" value="GroES-like"/>
    <property type="match status" value="1"/>
</dbReference>
<dbReference type="InterPro" id="IPR014043">
    <property type="entry name" value="Acyl_transferase_dom"/>
</dbReference>
<dbReference type="Pfam" id="PF21089">
    <property type="entry name" value="PKS_DH_N"/>
    <property type="match status" value="1"/>
</dbReference>
<dbReference type="InterPro" id="IPR049551">
    <property type="entry name" value="PKS_DH_C"/>
</dbReference>
<dbReference type="InterPro" id="IPR020841">
    <property type="entry name" value="PKS_Beta-ketoAc_synthase_dom"/>
</dbReference>
<dbReference type="InterPro" id="IPR016039">
    <property type="entry name" value="Thiolase-like"/>
</dbReference>
<dbReference type="InterPro" id="IPR005874">
    <property type="entry name" value="SUI1_euk"/>
</dbReference>
<evidence type="ECO:0000256" key="10">
    <source>
        <dbReference type="SAM" id="MobiDB-lite"/>
    </source>
</evidence>
<feature type="active site" description="Proton donor; for dehydratase activity" evidence="9">
    <location>
        <position position="1170"/>
    </location>
</feature>
<dbReference type="CDD" id="cd00833">
    <property type="entry name" value="PKS"/>
    <property type="match status" value="1"/>
</dbReference>
<gene>
    <name evidence="14" type="ORF">IF1G_01107</name>
</gene>
<dbReference type="InterPro" id="IPR057326">
    <property type="entry name" value="KR_dom"/>
</dbReference>
<feature type="domain" description="Ketosynthase family 3 (KS3)" evidence="12">
    <location>
        <begin position="29"/>
        <end position="450"/>
    </location>
</feature>
<dbReference type="Pfam" id="PF00698">
    <property type="entry name" value="Acyl_transf_1"/>
    <property type="match status" value="1"/>
</dbReference>
<dbReference type="Gene3D" id="3.40.47.10">
    <property type="match status" value="1"/>
</dbReference>
<sequence>MPTDPENSPLSWEDLESGVAGSDVNNTPPEPIAIIGMSCRLSGSAQDPSSLWEMLTSGRTAWTPGPGQRFNMKAFQNSSADTFGMTNTGGGHFLKEDVAAFDAAFFGIHAVEAKAMDPQHRLLLEIAYECFENSGLSIDSLWASNTGVYVGQWANDYHEIQTRDIDAPPLYLTTGTGPAISSNRISYFFNLHGPSFTVDTGCSSGFVALHQAVQSLRSGETSQCFVGGVNLMLDPQRFVYQSKLKMFSNEGRSFAFDSRANGYGRGEGCTAVMLKPLSAALRDGDHVRAVIRNSVLNQDGRTAGITVPSPEAQEEAILKAYGDAMLDLRADYVEAHGTGTKVGDPKEAGAIAATLVRGNSPGISLPIGSIKANIGHTESAAGLAGLIKAVLMLEHGIIPPQANYETPNPDLRLEERGLRVPIQLERRTLRRISVNSFGYGGTNAHVVVDAAADAVCALSSIGRHTSAQRVFFISAASEKACQKTCANLARYLARKSASPDTDAPDLLAQLAYTLTKKSIHPYRLTLVAHNIDELIQQLIAAAYSPVPRQDGKGDCRIGLVFSGQGSQYAEMGRELLPSSAIFSQSIDRACQHLLKLGSGWNLREELCKPQETTRINEPELSQPLTTALQLALVDLLFDLKISVSAVVGHSSGEIAAAYAAKALSFEDAMTASYYRGSLTSSLVVGNPECDGAMLAVGAGADAVSQRINEIGDAHGRMRIACFNSPSSVTVSGDSKAVHKLKELLVADGTFNRMLPTNGAAYHSHQMESMNKEYVSALEKEMSPQEERPASAARIFSSVTGKENDLQTQLDGVYWATNLLSPVLFTQALHEMCEAKYNGQALDMIIEVGPHSQLGGAVKQTVKGLKASSGKIAYTSVLKKGKDARQALLECLGSLHVRKATVDLNASNGFAANDAPKLLIDLPPYPFDHERRFWHETRISKDYRHRKHAPHELLGTFTHDTNPVEPRWRQFISLKQTPWLKGHLVQGQTVFPGAGFLTMAVQAMLQNMHATSPLVKVHSLLLRNVSISRALVLPTDGPDGEITLALRPESHTAKSSSAVWSEFRIFTVTPDSVWTEHCRGLIHADTQAIDVDDVAADVKGTIDAGATCKHEVTPQKLYHMGCEIGLDWQYPFNNVHSIRTSRNASVTVARKTIQDFDVGGMGDILHPTVLDSCLFHGLSAVLVLERGATSTFVPNFIEHMRIFNRAPNPSSELVSTCKVSSDTSIYDVVIQERDCANSQAVIVAAKGVHTTTLPGDTGLNEVITDICHSQDWVTYVDAWTPGHCDQVCRSVVAPGSSVEDNRLLDDLTLHFIQKAVQEVDPDSVPDGPRRHFFDWMKIYANTPLDKQPLPDATVSPGILAFYEGVKRLGPHLADILVEKTDPLALLTPDNLLGQLYNTERCVRCIEQMAEYCHALGKQTPGLKVLEVGAGTASATLPIIQALNGRGSTNARSYTFTDLSPAFFEPAKERLGSFADAVKFEILDIERCPLEQGFEEASYDLIIASNVIHATHRIDSVLTNIKKLLKSGGKFMLMELTVPTPHYNLLFGVFKGWWSGYEEGRQLSPLIPPSEWITRLTRANFSPAELWFQDYPEEDGGTISVLIASAPWDAAQVELPAIDVVTTEYSALQPGDEADLKTLATSEDFSSTQISVRCLLDISSKDNTVIMLPEIASYLCRNLDGSAWERFKHSIFNAHAVLLVSCSSSFDSDFVSGGIWLGFARCLRLELPSLRIITLDLNVERARMMERLSAVLPALTRSIKLGLGLGSRDELDNEFREIDGQLYVSRLMSNEKMSDYIHRSRHRAQPELFPFLDKQRPMTAELRVPGLLESIRWKDDSKATKLGPDEVKLELRAASINFKDVLIAAGQLEGINEMRNDCSGVVVEVGANMCDRFRVGDRVCALYSRSYTNYPVVHGDCCQIVPDNMSFEEAAALPVVWTTVYYSLVDAGRLESGDKILIHSAAGAVGQAAIMLAKHIGAEIFATVGNGAKRELLRERYGIADDHIFSSRTPAFHDKIKRLTGGYGVDVVLNSLAGDQFRHSCNLVAPFGRFVEIGRKDLMDDARMSMGFLLKNITFAYVDLSLIMDVKRPLARRLLRDVVNLAASGSIHAVSLTTLPITEIETAFRMIQAGKHTGKIVLRVAEDQKVKADPPAPAQDSVFEEMTADEWRRAMAPKFAGSLNLHRCFGNEVDFFIFMSSAVALRGNVGQSNYAAGCSFQDALARYRAAAGMPAFSINVGPVREVGFVSENPQVAAALRKQGLGSISMSDLLAMLNYAVMHPRSGHPEDSVCAIGMLPRDTDESLTDRRFAHLLRHDVLSQTAETSMQSVDIPRLLDGSAPVEQLLENICQLVLLQLSKLIASPVETLSSAQSLDSYGVDSEAAFESRRSLTPSPTAKPISQGYPGTSEFMSIENLKSYDPFAEADEDTGEVKQTQNYIHIRIQRTFLIPLVAQPRAASTEPRSRVPVERNGRKTLTTVQGLPKKFDQKKILKVIKKKFACNGTIVADSEMGEVIQLQGDQRKDVQEFLIDKKEGLELDPKTIKVHGF</sequence>
<keyword evidence="5" id="KW-0808">Transferase</keyword>
<dbReference type="SMART" id="SM00826">
    <property type="entry name" value="PKS_DH"/>
    <property type="match status" value="1"/>
</dbReference>
<keyword evidence="4" id="KW-0597">Phosphoprotein</keyword>
<feature type="domain" description="SUI1" evidence="11">
    <location>
        <begin position="2464"/>
        <end position="2528"/>
    </location>
</feature>
<dbReference type="InterPro" id="IPR036877">
    <property type="entry name" value="SUI1_dom_sf"/>
</dbReference>
<dbReference type="GO" id="GO:0004312">
    <property type="term" value="F:fatty acid synthase activity"/>
    <property type="evidence" value="ECO:0007669"/>
    <property type="project" value="TreeGrafter"/>
</dbReference>
<evidence type="ECO:0000313" key="15">
    <source>
        <dbReference type="Proteomes" id="UP000315783"/>
    </source>
</evidence>
<dbReference type="SMART" id="SM00827">
    <property type="entry name" value="PKS_AT"/>
    <property type="match status" value="1"/>
</dbReference>
<dbReference type="InterPro" id="IPR042104">
    <property type="entry name" value="PKS_dehydratase_sf"/>
</dbReference>
<dbReference type="Pfam" id="PF00109">
    <property type="entry name" value="ketoacyl-synt"/>
    <property type="match status" value="1"/>
</dbReference>
<keyword evidence="6" id="KW-0560">Oxidoreductase</keyword>
<dbReference type="Gene3D" id="3.90.180.10">
    <property type="entry name" value="Medium-chain alcohol dehydrogenases, catalytic domain"/>
    <property type="match status" value="1"/>
</dbReference>
<dbReference type="InterPro" id="IPR050091">
    <property type="entry name" value="PKS_NRPS_Biosynth_Enz"/>
</dbReference>
<dbReference type="GO" id="GO:0004315">
    <property type="term" value="F:3-oxoacyl-[acyl-carrier-protein] synthase activity"/>
    <property type="evidence" value="ECO:0007669"/>
    <property type="project" value="InterPro"/>
</dbReference>
<dbReference type="SUPFAM" id="SSF52151">
    <property type="entry name" value="FabD/lysophospholipase-like"/>
    <property type="match status" value="1"/>
</dbReference>
<evidence type="ECO:0000256" key="1">
    <source>
        <dbReference type="ARBA" id="ARBA00005179"/>
    </source>
</evidence>
<dbReference type="Gene3D" id="3.30.70.3290">
    <property type="match status" value="1"/>
</dbReference>
<evidence type="ECO:0000256" key="7">
    <source>
        <dbReference type="ARBA" id="ARBA00023268"/>
    </source>
</evidence>
<dbReference type="SUPFAM" id="SSF53901">
    <property type="entry name" value="Thiolase-like"/>
    <property type="match status" value="1"/>
</dbReference>
<evidence type="ECO:0000259" key="13">
    <source>
        <dbReference type="PROSITE" id="PS52019"/>
    </source>
</evidence>
<feature type="region of interest" description="N-terminal hotdog fold" evidence="9">
    <location>
        <begin position="950"/>
        <end position="1088"/>
    </location>
</feature>
<comment type="similarity">
    <text evidence="2">Belongs to the SUI1 family.</text>
</comment>
<dbReference type="CDD" id="cd05195">
    <property type="entry name" value="enoyl_red"/>
    <property type="match status" value="1"/>
</dbReference>
<dbReference type="Pfam" id="PF02801">
    <property type="entry name" value="Ketoacyl-synt_C"/>
    <property type="match status" value="1"/>
</dbReference>
<dbReference type="Gene3D" id="3.40.366.10">
    <property type="entry name" value="Malonyl-Coenzyme A Acyl Carrier Protein, domain 2"/>
    <property type="match status" value="1"/>
</dbReference>
<dbReference type="InterPro" id="IPR011032">
    <property type="entry name" value="GroES-like_sf"/>
</dbReference>
<evidence type="ECO:0000256" key="9">
    <source>
        <dbReference type="PROSITE-ProRule" id="PRU01363"/>
    </source>
</evidence>
<dbReference type="GO" id="GO:0003743">
    <property type="term" value="F:translation initiation factor activity"/>
    <property type="evidence" value="ECO:0007669"/>
    <property type="project" value="InterPro"/>
</dbReference>
<keyword evidence="7" id="KW-0511">Multifunctional enzyme</keyword>
<keyword evidence="15" id="KW-1185">Reference proteome</keyword>
<dbReference type="OrthoDB" id="329835at2759"/>
<dbReference type="PANTHER" id="PTHR43775">
    <property type="entry name" value="FATTY ACID SYNTHASE"/>
    <property type="match status" value="1"/>
</dbReference>
<dbReference type="SMART" id="SM00829">
    <property type="entry name" value="PKS_ER"/>
    <property type="match status" value="1"/>
</dbReference>
<dbReference type="Pfam" id="PF08242">
    <property type="entry name" value="Methyltransf_12"/>
    <property type="match status" value="1"/>
</dbReference>
<evidence type="ECO:0000259" key="11">
    <source>
        <dbReference type="PROSITE" id="PS50296"/>
    </source>
</evidence>
<protein>
    <submittedName>
        <fullName evidence="14">Phenolpthiocerol synthesis polyketide synthase ppsA</fullName>
    </submittedName>
</protein>
<feature type="compositionally biased region" description="Polar residues" evidence="10">
    <location>
        <begin position="1"/>
        <end position="10"/>
    </location>
</feature>
<feature type="region of interest" description="Disordered" evidence="10">
    <location>
        <begin position="1"/>
        <end position="27"/>
    </location>
</feature>
<dbReference type="InterPro" id="IPR013217">
    <property type="entry name" value="Methyltransf_12"/>
</dbReference>
<dbReference type="Gene3D" id="3.40.50.150">
    <property type="entry name" value="Vaccinia Virus protein VP39"/>
    <property type="match status" value="1"/>
</dbReference>
<dbReference type="GO" id="GO:0006633">
    <property type="term" value="P:fatty acid biosynthetic process"/>
    <property type="evidence" value="ECO:0007669"/>
    <property type="project" value="InterPro"/>
</dbReference>
<dbReference type="SUPFAM" id="SSF53335">
    <property type="entry name" value="S-adenosyl-L-methionine-dependent methyltransferases"/>
    <property type="match status" value="1"/>
</dbReference>
<keyword evidence="3" id="KW-0596">Phosphopantetheine</keyword>
<dbReference type="CDD" id="cd02440">
    <property type="entry name" value="AdoMet_MTases"/>
    <property type="match status" value="1"/>
</dbReference>
<dbReference type="CDD" id="cd11566">
    <property type="entry name" value="eIF1_SUI1"/>
    <property type="match status" value="1"/>
</dbReference>
<comment type="pathway">
    <text evidence="1">Secondary metabolite biosynthesis.</text>
</comment>
<dbReference type="PROSITE" id="PS50296">
    <property type="entry name" value="SUI1"/>
    <property type="match status" value="1"/>
</dbReference>
<dbReference type="GO" id="GO:0016491">
    <property type="term" value="F:oxidoreductase activity"/>
    <property type="evidence" value="ECO:0007669"/>
    <property type="project" value="UniProtKB-KW"/>
</dbReference>
<dbReference type="InterPro" id="IPR020807">
    <property type="entry name" value="PKS_DH"/>
</dbReference>
<dbReference type="SMART" id="SM00822">
    <property type="entry name" value="PKS_KR"/>
    <property type="match status" value="1"/>
</dbReference>
<dbReference type="InterPro" id="IPR013154">
    <property type="entry name" value="ADH-like_N"/>
</dbReference>
<dbReference type="InterPro" id="IPR001950">
    <property type="entry name" value="SUI1"/>
</dbReference>
<keyword evidence="8" id="KW-0012">Acyltransferase</keyword>
<dbReference type="Proteomes" id="UP000315783">
    <property type="component" value="Unassembled WGS sequence"/>
</dbReference>
<dbReference type="InterPro" id="IPR049900">
    <property type="entry name" value="PKS_mFAS_DH"/>
</dbReference>
<dbReference type="InterPro" id="IPR029063">
    <property type="entry name" value="SAM-dependent_MTases_sf"/>
</dbReference>
<dbReference type="SUPFAM" id="SSF55159">
    <property type="entry name" value="eIF1-like"/>
    <property type="match status" value="1"/>
</dbReference>
<proteinExistence type="inferred from homology"/>
<dbReference type="InterPro" id="IPR014031">
    <property type="entry name" value="Ketoacyl_synth_C"/>
</dbReference>
<reference evidence="14 15" key="1">
    <citation type="journal article" date="2019" name="Appl. Microbiol. Biotechnol.">
        <title>Genome sequence of Isaria javanica and comparative genome analysis insights into family S53 peptidase evolution in fungal entomopathogens.</title>
        <authorList>
            <person name="Lin R."/>
            <person name="Zhang X."/>
            <person name="Xin B."/>
            <person name="Zou M."/>
            <person name="Gao Y."/>
            <person name="Qin F."/>
            <person name="Hu Q."/>
            <person name="Xie B."/>
            <person name="Cheng X."/>
        </authorList>
    </citation>
    <scope>NUCLEOTIDE SEQUENCE [LARGE SCALE GENOMIC DNA]</scope>
    <source>
        <strain evidence="14 15">IJ1G</strain>
    </source>
</reference>
<dbReference type="InterPro" id="IPR016035">
    <property type="entry name" value="Acyl_Trfase/lysoPLipase"/>
</dbReference>
<dbReference type="InterPro" id="IPR049552">
    <property type="entry name" value="PKS_DH_N"/>
</dbReference>
<dbReference type="Pfam" id="PF08240">
    <property type="entry name" value="ADH_N"/>
    <property type="match status" value="1"/>
</dbReference>
<dbReference type="PANTHER" id="PTHR43775:SF29">
    <property type="entry name" value="ASPERFURANONE POLYKETIDE SYNTHASE AFOG-RELATED"/>
    <property type="match status" value="1"/>
</dbReference>
<dbReference type="InterPro" id="IPR013968">
    <property type="entry name" value="PKS_KR"/>
</dbReference>
<dbReference type="PROSITE" id="PS00606">
    <property type="entry name" value="KS3_1"/>
    <property type="match status" value="1"/>
</dbReference>
<dbReference type="Pfam" id="PF14765">
    <property type="entry name" value="PS-DH"/>
    <property type="match status" value="1"/>
</dbReference>
<dbReference type="PROSITE" id="PS52004">
    <property type="entry name" value="KS3_2"/>
    <property type="match status" value="1"/>
</dbReference>
<dbReference type="EMBL" id="SPUK01000001">
    <property type="protein sequence ID" value="TQW01176.1"/>
    <property type="molecule type" value="Genomic_DNA"/>
</dbReference>
<evidence type="ECO:0000256" key="6">
    <source>
        <dbReference type="ARBA" id="ARBA00023002"/>
    </source>
</evidence>
<evidence type="ECO:0000256" key="2">
    <source>
        <dbReference type="ARBA" id="ARBA00005422"/>
    </source>
</evidence>
<dbReference type="SMART" id="SM00825">
    <property type="entry name" value="PKS_KS"/>
    <property type="match status" value="1"/>
</dbReference>
<dbReference type="InterPro" id="IPR001227">
    <property type="entry name" value="Ac_transferase_dom_sf"/>
</dbReference>
<accession>A0A545VHQ8</accession>
<evidence type="ECO:0000313" key="14">
    <source>
        <dbReference type="EMBL" id="TQW01176.1"/>
    </source>
</evidence>
<feature type="region of interest" description="C-terminal hotdog fold" evidence="9">
    <location>
        <begin position="1108"/>
        <end position="1258"/>
    </location>
</feature>
<feature type="active site" description="Proton acceptor; for dehydratase activity" evidence="9">
    <location>
        <position position="982"/>
    </location>
</feature>
<dbReference type="Gene3D" id="3.30.780.10">
    <property type="entry name" value="SUI1-like domain"/>
    <property type="match status" value="1"/>
</dbReference>
<organism evidence="14 15">
    <name type="scientific">Cordyceps javanica</name>
    <dbReference type="NCBI Taxonomy" id="43265"/>
    <lineage>
        <taxon>Eukaryota</taxon>
        <taxon>Fungi</taxon>
        <taxon>Dikarya</taxon>
        <taxon>Ascomycota</taxon>
        <taxon>Pezizomycotina</taxon>
        <taxon>Sordariomycetes</taxon>
        <taxon>Hypocreomycetidae</taxon>
        <taxon>Hypocreales</taxon>
        <taxon>Cordycipitaceae</taxon>
        <taxon>Cordyceps</taxon>
    </lineage>
</organism>
<dbReference type="InterPro" id="IPR020843">
    <property type="entry name" value="ER"/>
</dbReference>
<dbReference type="InterPro" id="IPR016036">
    <property type="entry name" value="Malonyl_transacylase_ACP-bd"/>
</dbReference>
<dbReference type="Gene3D" id="3.40.50.720">
    <property type="entry name" value="NAD(P)-binding Rossmann-like Domain"/>
    <property type="match status" value="1"/>
</dbReference>
<dbReference type="PROSITE" id="PS52019">
    <property type="entry name" value="PKS_MFAS_DH"/>
    <property type="match status" value="1"/>
</dbReference>
<dbReference type="InterPro" id="IPR032821">
    <property type="entry name" value="PKS_assoc"/>
</dbReference>
<dbReference type="Pfam" id="PF13602">
    <property type="entry name" value="ADH_zinc_N_2"/>
    <property type="match status" value="1"/>
</dbReference>
<dbReference type="InterPro" id="IPR014030">
    <property type="entry name" value="Ketoacyl_synth_N"/>
</dbReference>
<dbReference type="GO" id="GO:1901336">
    <property type="term" value="P:lactone biosynthetic process"/>
    <property type="evidence" value="ECO:0007669"/>
    <property type="project" value="UniProtKB-ARBA"/>
</dbReference>
<evidence type="ECO:0000259" key="12">
    <source>
        <dbReference type="PROSITE" id="PS52004"/>
    </source>
</evidence>
<comment type="caution">
    <text evidence="14">The sequence shown here is derived from an EMBL/GenBank/DDBJ whole genome shotgun (WGS) entry which is preliminary data.</text>
</comment>
<dbReference type="GO" id="GO:0044550">
    <property type="term" value="P:secondary metabolite biosynthetic process"/>
    <property type="evidence" value="ECO:0007669"/>
    <property type="project" value="TreeGrafter"/>
</dbReference>
<dbReference type="SUPFAM" id="SSF55048">
    <property type="entry name" value="Probable ACP-binding domain of malonyl-CoA ACP transacylase"/>
    <property type="match status" value="1"/>
</dbReference>
<feature type="region of interest" description="Disordered" evidence="10">
    <location>
        <begin position="2381"/>
        <end position="2401"/>
    </location>
</feature>
<dbReference type="SUPFAM" id="SSF51735">
    <property type="entry name" value="NAD(P)-binding Rossmann-fold domains"/>
    <property type="match status" value="2"/>
</dbReference>
<dbReference type="Pfam" id="PF16197">
    <property type="entry name" value="KAsynt_C_assoc"/>
    <property type="match status" value="1"/>
</dbReference>
<dbReference type="Pfam" id="PF08659">
    <property type="entry name" value="KR"/>
    <property type="match status" value="1"/>
</dbReference>
<evidence type="ECO:0000256" key="8">
    <source>
        <dbReference type="ARBA" id="ARBA00023315"/>
    </source>
</evidence>
<dbReference type="FunFam" id="3.40.50.720:FF:000209">
    <property type="entry name" value="Polyketide synthase Pks12"/>
    <property type="match status" value="1"/>
</dbReference>
<evidence type="ECO:0000256" key="5">
    <source>
        <dbReference type="ARBA" id="ARBA00022679"/>
    </source>
</evidence>
<name>A0A545VHQ8_9HYPO</name>
<dbReference type="Pfam" id="PF01253">
    <property type="entry name" value="SUI1"/>
    <property type="match status" value="1"/>
</dbReference>
<dbReference type="InterPro" id="IPR018201">
    <property type="entry name" value="Ketoacyl_synth_AS"/>
</dbReference>
<dbReference type="InterPro" id="IPR036291">
    <property type="entry name" value="NAD(P)-bd_dom_sf"/>
</dbReference>
<evidence type="ECO:0000256" key="3">
    <source>
        <dbReference type="ARBA" id="ARBA00022450"/>
    </source>
</evidence>
<feature type="domain" description="PKS/mFAS DH" evidence="13">
    <location>
        <begin position="950"/>
        <end position="1258"/>
    </location>
</feature>
<dbReference type="Gene3D" id="3.10.129.110">
    <property type="entry name" value="Polyketide synthase dehydratase"/>
    <property type="match status" value="1"/>
</dbReference>